<dbReference type="RefSeq" id="WP_150589984.1">
    <property type="nucleotide sequence ID" value="NZ_CABPSH010000006.1"/>
</dbReference>
<dbReference type="Proteomes" id="UP000400981">
    <property type="component" value="Unassembled WGS sequence"/>
</dbReference>
<name>A0A5E4VVL8_9BURK</name>
<dbReference type="SUPFAM" id="SSF51735">
    <property type="entry name" value="NAD(P)-binding Rossmann-fold domains"/>
    <property type="match status" value="1"/>
</dbReference>
<dbReference type="Gene3D" id="3.40.50.720">
    <property type="entry name" value="NAD(P)-binding Rossmann-like Domain"/>
    <property type="match status" value="1"/>
</dbReference>
<sequence>MNSTQKPVAVITGGGTGIGRATSEKLAAAGCAVVIIYSRSDAEANDTVNAIRARGQDAIAIQTDVADDGQVRRTMAEVVDSFGNITYLINNAGITRQLPFADLEAVADDVWDDLFAVNVKGAFNCSRAAAPHLRAVPGSAIVNVGSIAGETGYGSSLPYAVSKAALHGMTKSLARALAPEIRVNCIAPGAVETRWWSGNEAKMRQLSGNLPLQRISTPEDIAETISLLLTSRSLTGQIIRAENGQTL</sequence>
<keyword evidence="6" id="KW-1185">Reference proteome</keyword>
<keyword evidence="2" id="KW-0560">Oxidoreductase</keyword>
<dbReference type="SMART" id="SM00822">
    <property type="entry name" value="PKS_KR"/>
    <property type="match status" value="1"/>
</dbReference>
<evidence type="ECO:0000256" key="3">
    <source>
        <dbReference type="RuleBase" id="RU000363"/>
    </source>
</evidence>
<evidence type="ECO:0000259" key="4">
    <source>
        <dbReference type="SMART" id="SM00822"/>
    </source>
</evidence>
<protein>
    <submittedName>
        <fullName evidence="5">Putative short-chain type dehydrogenase/reductase</fullName>
    </submittedName>
</protein>
<reference evidence="5 6" key="1">
    <citation type="submission" date="2019-08" db="EMBL/GenBank/DDBJ databases">
        <authorList>
            <person name="Peeters C."/>
        </authorList>
    </citation>
    <scope>NUCLEOTIDE SEQUENCE [LARGE SCALE GENOMIC DNA]</scope>
    <source>
        <strain evidence="5 6">LMG 31012</strain>
    </source>
</reference>
<dbReference type="FunFam" id="3.40.50.720:FF:000084">
    <property type="entry name" value="Short-chain dehydrogenase reductase"/>
    <property type="match status" value="1"/>
</dbReference>
<dbReference type="InterPro" id="IPR020904">
    <property type="entry name" value="Sc_DH/Rdtase_CS"/>
</dbReference>
<dbReference type="PANTHER" id="PTHR43639:SF1">
    <property type="entry name" value="SHORT-CHAIN DEHYDROGENASE_REDUCTASE FAMILY PROTEIN"/>
    <property type="match status" value="1"/>
</dbReference>
<dbReference type="GO" id="GO:0016491">
    <property type="term" value="F:oxidoreductase activity"/>
    <property type="evidence" value="ECO:0007669"/>
    <property type="project" value="UniProtKB-KW"/>
</dbReference>
<comment type="similarity">
    <text evidence="1 3">Belongs to the short-chain dehydrogenases/reductases (SDR) family.</text>
</comment>
<dbReference type="CDD" id="cd05233">
    <property type="entry name" value="SDR_c"/>
    <property type="match status" value="1"/>
</dbReference>
<evidence type="ECO:0000313" key="6">
    <source>
        <dbReference type="Proteomes" id="UP000400981"/>
    </source>
</evidence>
<evidence type="ECO:0000313" key="5">
    <source>
        <dbReference type="EMBL" id="VVE15100.1"/>
    </source>
</evidence>
<dbReference type="InterPro" id="IPR057326">
    <property type="entry name" value="KR_dom"/>
</dbReference>
<dbReference type="AlphaFoldDB" id="A0A5E4VVL8"/>
<dbReference type="OrthoDB" id="9793499at2"/>
<organism evidence="5 6">
    <name type="scientific">Pandoraea eparura</name>
    <dbReference type="NCBI Taxonomy" id="2508291"/>
    <lineage>
        <taxon>Bacteria</taxon>
        <taxon>Pseudomonadati</taxon>
        <taxon>Pseudomonadota</taxon>
        <taxon>Betaproteobacteria</taxon>
        <taxon>Burkholderiales</taxon>
        <taxon>Burkholderiaceae</taxon>
        <taxon>Pandoraea</taxon>
    </lineage>
</organism>
<evidence type="ECO:0000256" key="1">
    <source>
        <dbReference type="ARBA" id="ARBA00006484"/>
    </source>
</evidence>
<dbReference type="InterPro" id="IPR002347">
    <property type="entry name" value="SDR_fam"/>
</dbReference>
<evidence type="ECO:0000256" key="2">
    <source>
        <dbReference type="ARBA" id="ARBA00023002"/>
    </source>
</evidence>
<dbReference type="PRINTS" id="PR00081">
    <property type="entry name" value="GDHRDH"/>
</dbReference>
<proteinExistence type="inferred from homology"/>
<gene>
    <name evidence="5" type="ORF">PEP31012_02843</name>
</gene>
<dbReference type="PRINTS" id="PR00080">
    <property type="entry name" value="SDRFAMILY"/>
</dbReference>
<dbReference type="PANTHER" id="PTHR43639">
    <property type="entry name" value="OXIDOREDUCTASE, SHORT-CHAIN DEHYDROGENASE/REDUCTASE FAMILY (AFU_ORTHOLOGUE AFUA_5G02870)"/>
    <property type="match status" value="1"/>
</dbReference>
<dbReference type="Pfam" id="PF00106">
    <property type="entry name" value="adh_short"/>
    <property type="match status" value="1"/>
</dbReference>
<dbReference type="EMBL" id="CABPSH010000006">
    <property type="protein sequence ID" value="VVE15100.1"/>
    <property type="molecule type" value="Genomic_DNA"/>
</dbReference>
<dbReference type="InterPro" id="IPR036291">
    <property type="entry name" value="NAD(P)-bd_dom_sf"/>
</dbReference>
<accession>A0A5E4VVL8</accession>
<feature type="domain" description="Ketoreductase" evidence="4">
    <location>
        <begin position="7"/>
        <end position="199"/>
    </location>
</feature>
<dbReference type="PROSITE" id="PS00061">
    <property type="entry name" value="ADH_SHORT"/>
    <property type="match status" value="1"/>
</dbReference>